<evidence type="ECO:0000313" key="4">
    <source>
        <dbReference type="Proteomes" id="UP000058613"/>
    </source>
</evidence>
<reference evidence="2 4" key="1">
    <citation type="submission" date="2015-10" db="EMBL/GenBank/DDBJ databases">
        <title>Complete genome sequence of hyperthermophilic archaeon Pyrodictium delaneyi Su06.</title>
        <authorList>
            <person name="Jung J.-H."/>
            <person name="Lin J."/>
            <person name="Holden J.F."/>
            <person name="Park C.-S."/>
        </authorList>
    </citation>
    <scope>NUCLEOTIDE SEQUENCE [LARGE SCALE GENOMIC DNA]</scope>
    <source>
        <strain evidence="2 4">Su06</strain>
    </source>
</reference>
<dbReference type="Proteomes" id="UP000196694">
    <property type="component" value="Unassembled WGS sequence"/>
</dbReference>
<evidence type="ECO:0000313" key="2">
    <source>
        <dbReference type="EMBL" id="ALL00062.1"/>
    </source>
</evidence>
<dbReference type="Proteomes" id="UP000058613">
    <property type="component" value="Chromosome"/>
</dbReference>
<evidence type="ECO:0000313" key="3">
    <source>
        <dbReference type="EMBL" id="OWJ55621.1"/>
    </source>
</evidence>
<sequence length="78" mass="8250">MSWQSAVSNTWLGRILRGIVKLGLAGAIAAILGNINMDLSAVTIGSTTVDLSVMWDLVKVFAPLLLIISGLRDLGVEI</sequence>
<accession>A0A0P0N0W1</accession>
<gene>
    <name evidence="3" type="ORF">Pdsh_02205</name>
    <name evidence="2" type="ORF">Pyrde_0012</name>
</gene>
<keyword evidence="1" id="KW-0812">Transmembrane</keyword>
<evidence type="ECO:0000313" key="5">
    <source>
        <dbReference type="Proteomes" id="UP000196694"/>
    </source>
</evidence>
<dbReference type="AlphaFoldDB" id="A0A0P0N0W1"/>
<evidence type="ECO:0000256" key="1">
    <source>
        <dbReference type="SAM" id="Phobius"/>
    </source>
</evidence>
<name>A0A0P0N0W1_9CREN</name>
<keyword evidence="1" id="KW-1133">Transmembrane helix</keyword>
<dbReference type="GeneID" id="26098331"/>
<keyword evidence="5" id="KW-1185">Reference proteome</keyword>
<reference evidence="3 5" key="2">
    <citation type="submission" date="2017-05" db="EMBL/GenBank/DDBJ databases">
        <title>The draft genome of the hyperthermophilic archaeon 'Pyrodictium delaneyi strain Hulk', an iron and nitrate reducer, reveals the capacity for sulfate reduction.</title>
        <authorList>
            <person name="Demey L.M."/>
            <person name="Miller C."/>
            <person name="Manzella M."/>
            <person name="Reguera G."/>
            <person name="Kashefi K."/>
        </authorList>
    </citation>
    <scope>NUCLEOTIDE SEQUENCE [LARGE SCALE GENOMIC DNA]</scope>
    <source>
        <strain evidence="3 5">Hulk</strain>
    </source>
</reference>
<keyword evidence="1" id="KW-0472">Membrane</keyword>
<dbReference type="EMBL" id="NCQP01000001">
    <property type="protein sequence ID" value="OWJ55621.1"/>
    <property type="molecule type" value="Genomic_DNA"/>
</dbReference>
<proteinExistence type="predicted"/>
<organism evidence="2 4">
    <name type="scientific">Pyrodictium delaneyi</name>
    <dbReference type="NCBI Taxonomy" id="1273541"/>
    <lineage>
        <taxon>Archaea</taxon>
        <taxon>Thermoproteota</taxon>
        <taxon>Thermoprotei</taxon>
        <taxon>Desulfurococcales</taxon>
        <taxon>Pyrodictiaceae</taxon>
        <taxon>Pyrodictium</taxon>
    </lineage>
</organism>
<dbReference type="EMBL" id="CP013011">
    <property type="protein sequence ID" value="ALL00062.1"/>
    <property type="molecule type" value="Genomic_DNA"/>
</dbReference>
<feature type="transmembrane region" description="Helical" evidence="1">
    <location>
        <begin position="12"/>
        <end position="33"/>
    </location>
</feature>
<dbReference type="STRING" id="1273541.Pyrde_0012"/>
<dbReference type="KEGG" id="pdl:Pyrde_0012"/>
<protein>
    <submittedName>
        <fullName evidence="2">Uncharacterized protein</fullName>
    </submittedName>
</protein>
<dbReference type="RefSeq" id="WP_055407152.1">
    <property type="nucleotide sequence ID" value="NZ_CP013011.1"/>
</dbReference>